<feature type="transmembrane region" description="Helical" evidence="5">
    <location>
        <begin position="221"/>
        <end position="245"/>
    </location>
</feature>
<keyword evidence="4 5" id="KW-0472">Membrane</keyword>
<dbReference type="PANTHER" id="PTHR43427">
    <property type="entry name" value="CHLORIDE CHANNEL PROTEIN CLC-E"/>
    <property type="match status" value="1"/>
</dbReference>
<evidence type="ECO:0000256" key="3">
    <source>
        <dbReference type="ARBA" id="ARBA00022989"/>
    </source>
</evidence>
<dbReference type="AlphaFoldDB" id="A0A8J6P9V0"/>
<sequence length="418" mass="44460">MSVIKQRCRSVGAYLQTFLKWTLCAVAAGLLCGTVGAVFHLCVNYVTQLRDEHRWLLYCLPIAGLLIVGIYQLAGMLGDQGTNTVIRSIRSAERVPLRMAPLIFVSTVLSHLCGASVGREGAALQIGGSLGHFLGRFLRLEEKDLHIITMCGMSAVFSALFGTPVTAAIFSMEVISVGIMYYVAFLPCILSALIAHLVTGAMGAVPEKFSQVAVQGLDVTILIKVGILAAACAGISIVFCVFLHRSERFCRAKMTNPYLRIALGGIVTICLVEVIGSRDYCGAGMDVIMRALEGTARPDAFFWKMLLTAVALGAGYKGGEIVPTLFVGAVFGNTLGGLVGLEPALGAAIGMVSLFCGVVNCPIAALFLGIELFGVQGLALFAAASAVSYLLSGYYSLYSSQKIVYSKLHPDYIDRQAK</sequence>
<comment type="caution">
    <text evidence="6">The sequence shown here is derived from an EMBL/GenBank/DDBJ whole genome shotgun (WGS) entry which is preliminary data.</text>
</comment>
<dbReference type="InterPro" id="IPR050368">
    <property type="entry name" value="ClC-type_chloride_channel"/>
</dbReference>
<name>A0A8J6P9V0_9FIRM</name>
<reference evidence="6" key="1">
    <citation type="submission" date="2020-08" db="EMBL/GenBank/DDBJ databases">
        <title>Genome public.</title>
        <authorList>
            <person name="Liu C."/>
            <person name="Sun Q."/>
        </authorList>
    </citation>
    <scope>NUCLEOTIDE SEQUENCE</scope>
    <source>
        <strain evidence="6">NSJ-15</strain>
    </source>
</reference>
<proteinExistence type="predicted"/>
<protein>
    <submittedName>
        <fullName evidence="6">Chloride channel protein</fullName>
    </submittedName>
</protein>
<feature type="transmembrane region" description="Helical" evidence="5">
    <location>
        <begin position="21"/>
        <end position="43"/>
    </location>
</feature>
<dbReference type="Gene3D" id="1.10.3080.10">
    <property type="entry name" value="Clc chloride channel"/>
    <property type="match status" value="1"/>
</dbReference>
<dbReference type="GO" id="GO:0015108">
    <property type="term" value="F:chloride transmembrane transporter activity"/>
    <property type="evidence" value="ECO:0007669"/>
    <property type="project" value="InterPro"/>
</dbReference>
<feature type="transmembrane region" description="Helical" evidence="5">
    <location>
        <begin position="348"/>
        <end position="370"/>
    </location>
</feature>
<feature type="transmembrane region" description="Helical" evidence="5">
    <location>
        <begin position="55"/>
        <end position="74"/>
    </location>
</feature>
<comment type="subcellular location">
    <subcellularLocation>
        <location evidence="1">Membrane</location>
        <topology evidence="1">Multi-pass membrane protein</topology>
    </subcellularLocation>
</comment>
<dbReference type="PANTHER" id="PTHR43427:SF12">
    <property type="entry name" value="CHLORIDE TRANSPORTER"/>
    <property type="match status" value="1"/>
</dbReference>
<dbReference type="GO" id="GO:0016020">
    <property type="term" value="C:membrane"/>
    <property type="evidence" value="ECO:0007669"/>
    <property type="project" value="UniProtKB-SubCell"/>
</dbReference>
<feature type="transmembrane region" description="Helical" evidence="5">
    <location>
        <begin position="179"/>
        <end position="201"/>
    </location>
</feature>
<keyword evidence="7" id="KW-1185">Reference proteome</keyword>
<evidence type="ECO:0000256" key="5">
    <source>
        <dbReference type="SAM" id="Phobius"/>
    </source>
</evidence>
<dbReference type="PRINTS" id="PR00762">
    <property type="entry name" value="CLCHANNEL"/>
</dbReference>
<organism evidence="6 7">
    <name type="scientific">Massiliimalia timonensis</name>
    <dbReference type="NCBI Taxonomy" id="1987501"/>
    <lineage>
        <taxon>Bacteria</taxon>
        <taxon>Bacillati</taxon>
        <taxon>Bacillota</taxon>
        <taxon>Clostridia</taxon>
        <taxon>Eubacteriales</taxon>
        <taxon>Oscillospiraceae</taxon>
        <taxon>Massiliimalia</taxon>
    </lineage>
</organism>
<evidence type="ECO:0000313" key="7">
    <source>
        <dbReference type="Proteomes" id="UP000632659"/>
    </source>
</evidence>
<keyword evidence="3 5" id="KW-1133">Transmembrane helix</keyword>
<feature type="transmembrane region" description="Helical" evidence="5">
    <location>
        <begin position="257"/>
        <end position="276"/>
    </location>
</feature>
<dbReference type="SUPFAM" id="SSF81340">
    <property type="entry name" value="Clc chloride channel"/>
    <property type="match status" value="1"/>
</dbReference>
<dbReference type="Pfam" id="PF00654">
    <property type="entry name" value="Voltage_CLC"/>
    <property type="match status" value="1"/>
</dbReference>
<evidence type="ECO:0000313" key="6">
    <source>
        <dbReference type="EMBL" id="MBC8611969.1"/>
    </source>
</evidence>
<evidence type="ECO:0000256" key="4">
    <source>
        <dbReference type="ARBA" id="ARBA00023136"/>
    </source>
</evidence>
<dbReference type="EMBL" id="JACRTL010000009">
    <property type="protein sequence ID" value="MBC8611969.1"/>
    <property type="molecule type" value="Genomic_DNA"/>
</dbReference>
<dbReference type="Proteomes" id="UP000632659">
    <property type="component" value="Unassembled WGS sequence"/>
</dbReference>
<keyword evidence="2 5" id="KW-0812">Transmembrane</keyword>
<evidence type="ECO:0000256" key="1">
    <source>
        <dbReference type="ARBA" id="ARBA00004141"/>
    </source>
</evidence>
<accession>A0A8J6P9V0</accession>
<dbReference type="InterPro" id="IPR001807">
    <property type="entry name" value="ClC"/>
</dbReference>
<dbReference type="InterPro" id="IPR014743">
    <property type="entry name" value="Cl-channel_core"/>
</dbReference>
<feature type="transmembrane region" description="Helical" evidence="5">
    <location>
        <begin position="95"/>
        <end position="117"/>
    </location>
</feature>
<feature type="transmembrane region" description="Helical" evidence="5">
    <location>
        <begin position="147"/>
        <end position="172"/>
    </location>
</feature>
<dbReference type="RefSeq" id="WP_154825180.1">
    <property type="nucleotide sequence ID" value="NZ_JACRTL010000009.1"/>
</dbReference>
<evidence type="ECO:0000256" key="2">
    <source>
        <dbReference type="ARBA" id="ARBA00022692"/>
    </source>
</evidence>
<feature type="transmembrane region" description="Helical" evidence="5">
    <location>
        <begin position="376"/>
        <end position="397"/>
    </location>
</feature>
<feature type="transmembrane region" description="Helical" evidence="5">
    <location>
        <begin position="321"/>
        <end position="341"/>
    </location>
</feature>
<gene>
    <name evidence="6" type="ORF">H8702_12795</name>
</gene>